<protein>
    <submittedName>
        <fullName evidence="2">Uncharacterized protein</fullName>
    </submittedName>
</protein>
<sequence>MHSRASLFCPVNNTSRLFNHHQTSKATTVISIIPTTVGQVIIATQFSLQSEFGVPILSNSDFNPNGISSSSSHSLSSSSSLRLGSIPASSESPAGVRFTSLSLRRVVGLIPISSVPSFSLSVSNPSANGIPVPFSFPYVLSLPPAFSTNETWESVTGVHLFLGAPSSDGPLFSDWQPSIRVRVVPFGVVNLSPVRTGLSQVTRSSTAPTPSLFTTGRKVPDHTTCPASQKSYLHWATLPLTFSRVTQRRFPDPFPSRYGHQRIISLYPQFTVSLCRTSPSLVPKLATSRAVWPQRPWVASIVCRIVAGPMPTILASPTHQPISARCGLVKPITQIPGSPIGNCLSLPVLFHLFFRIPYLDPLPVLLFHHYLASPRRFLSTPPLILSQRSFAGPSCLYGCGQADRSLSFISPSCCCSRSNFLTASMAVRSLAYCRTRADLSSVHVRAGFSLYPPPMNLDTCPAAASSAAPCFVSLSSFFCFLLFFSLCLFQTNIVRRLEAITTGLSWSQAPV</sequence>
<evidence type="ECO:0000313" key="2">
    <source>
        <dbReference type="EMBL" id="CAE1270257.1"/>
    </source>
</evidence>
<dbReference type="EMBL" id="CAHIKZ030001634">
    <property type="protein sequence ID" value="CAE1270257.1"/>
    <property type="molecule type" value="Genomic_DNA"/>
</dbReference>
<feature type="transmembrane region" description="Helical" evidence="1">
    <location>
        <begin position="471"/>
        <end position="489"/>
    </location>
</feature>
<dbReference type="Proteomes" id="UP000597762">
    <property type="component" value="Unassembled WGS sequence"/>
</dbReference>
<gene>
    <name evidence="2" type="ORF">SPHA_36970</name>
</gene>
<dbReference type="AlphaFoldDB" id="A0A812CFZ9"/>
<keyword evidence="1" id="KW-1133">Transmembrane helix</keyword>
<keyword evidence="3" id="KW-1185">Reference proteome</keyword>
<keyword evidence="1" id="KW-0812">Transmembrane</keyword>
<proteinExistence type="predicted"/>
<organism evidence="2 3">
    <name type="scientific">Acanthosepion pharaonis</name>
    <name type="common">Pharaoh cuttlefish</name>
    <name type="synonym">Sepia pharaonis</name>
    <dbReference type="NCBI Taxonomy" id="158019"/>
    <lineage>
        <taxon>Eukaryota</taxon>
        <taxon>Metazoa</taxon>
        <taxon>Spiralia</taxon>
        <taxon>Lophotrochozoa</taxon>
        <taxon>Mollusca</taxon>
        <taxon>Cephalopoda</taxon>
        <taxon>Coleoidea</taxon>
        <taxon>Decapodiformes</taxon>
        <taxon>Sepiida</taxon>
        <taxon>Sepiina</taxon>
        <taxon>Sepiidae</taxon>
        <taxon>Acanthosepion</taxon>
    </lineage>
</organism>
<reference evidence="2" key="1">
    <citation type="submission" date="2021-01" db="EMBL/GenBank/DDBJ databases">
        <authorList>
            <person name="Li R."/>
            <person name="Bekaert M."/>
        </authorList>
    </citation>
    <scope>NUCLEOTIDE SEQUENCE</scope>
    <source>
        <strain evidence="2">Farmed</strain>
    </source>
</reference>
<comment type="caution">
    <text evidence="2">The sequence shown here is derived from an EMBL/GenBank/DDBJ whole genome shotgun (WGS) entry which is preliminary data.</text>
</comment>
<keyword evidence="1" id="KW-0472">Membrane</keyword>
<accession>A0A812CFZ9</accession>
<name>A0A812CFZ9_ACAPH</name>
<evidence type="ECO:0000256" key="1">
    <source>
        <dbReference type="SAM" id="Phobius"/>
    </source>
</evidence>
<evidence type="ECO:0000313" key="3">
    <source>
        <dbReference type="Proteomes" id="UP000597762"/>
    </source>
</evidence>